<dbReference type="PANTHER" id="PTHR32387:SF9">
    <property type="entry name" value="RING-TYPE DOMAIN-CONTAINING PROTEIN"/>
    <property type="match status" value="1"/>
</dbReference>
<reference evidence="1" key="2">
    <citation type="submission" date="2017-06" db="EMBL/GenBank/DDBJ databases">
        <title>WGS assembly of Brachypodium distachyon.</title>
        <authorList>
            <consortium name="The International Brachypodium Initiative"/>
            <person name="Lucas S."/>
            <person name="Harmon-Smith M."/>
            <person name="Lail K."/>
            <person name="Tice H."/>
            <person name="Grimwood J."/>
            <person name="Bruce D."/>
            <person name="Barry K."/>
            <person name="Shu S."/>
            <person name="Lindquist E."/>
            <person name="Wang M."/>
            <person name="Pitluck S."/>
            <person name="Vogel J.P."/>
            <person name="Garvin D.F."/>
            <person name="Mockler T.C."/>
            <person name="Schmutz J."/>
            <person name="Rokhsar D."/>
            <person name="Bevan M.W."/>
        </authorList>
    </citation>
    <scope>NUCLEOTIDE SEQUENCE</scope>
    <source>
        <strain evidence="1">Bd21</strain>
    </source>
</reference>
<dbReference type="EMBL" id="CM000883">
    <property type="protein sequence ID" value="PNT62719.1"/>
    <property type="molecule type" value="Genomic_DNA"/>
</dbReference>
<dbReference type="EnsemblPlants" id="PNT62720">
    <property type="protein sequence ID" value="PNT62720"/>
    <property type="gene ID" value="BRADI_4g07541v3"/>
</dbReference>
<reference evidence="1 2" key="1">
    <citation type="journal article" date="2010" name="Nature">
        <title>Genome sequencing and analysis of the model grass Brachypodium distachyon.</title>
        <authorList>
            <consortium name="International Brachypodium Initiative"/>
        </authorList>
    </citation>
    <scope>NUCLEOTIDE SEQUENCE [LARGE SCALE GENOMIC DNA]</scope>
    <source>
        <strain evidence="1 2">Bd21</strain>
    </source>
</reference>
<dbReference type="Gramene" id="PNT62720">
    <property type="protein sequence ID" value="PNT62720"/>
    <property type="gene ID" value="BRADI_4g07541v3"/>
</dbReference>
<organism evidence="1">
    <name type="scientific">Brachypodium distachyon</name>
    <name type="common">Purple false brome</name>
    <name type="synonym">Trachynia distachya</name>
    <dbReference type="NCBI Taxonomy" id="15368"/>
    <lineage>
        <taxon>Eukaryota</taxon>
        <taxon>Viridiplantae</taxon>
        <taxon>Streptophyta</taxon>
        <taxon>Embryophyta</taxon>
        <taxon>Tracheophyta</taxon>
        <taxon>Spermatophyta</taxon>
        <taxon>Magnoliopsida</taxon>
        <taxon>Liliopsida</taxon>
        <taxon>Poales</taxon>
        <taxon>Poaceae</taxon>
        <taxon>BOP clade</taxon>
        <taxon>Pooideae</taxon>
        <taxon>Stipodae</taxon>
        <taxon>Brachypodieae</taxon>
        <taxon>Brachypodium</taxon>
    </lineage>
</organism>
<dbReference type="InParanoid" id="A0A2K2CL16"/>
<reference evidence="2" key="3">
    <citation type="submission" date="2018-08" db="UniProtKB">
        <authorList>
            <consortium name="EnsemblPlants"/>
        </authorList>
    </citation>
    <scope>IDENTIFICATION</scope>
    <source>
        <strain evidence="2">cv. Bd21</strain>
    </source>
</reference>
<dbReference type="EMBL" id="CM000883">
    <property type="protein sequence ID" value="PNT62721.1"/>
    <property type="molecule type" value="Genomic_DNA"/>
</dbReference>
<name>A0A2K2CL16_BRADI</name>
<dbReference type="Gramene" id="PNT62719">
    <property type="protein sequence ID" value="PNT62719"/>
    <property type="gene ID" value="BRADI_4g07541v3"/>
</dbReference>
<protein>
    <submittedName>
        <fullName evidence="1 2">Uncharacterized protein</fullName>
    </submittedName>
</protein>
<dbReference type="InterPro" id="IPR052957">
    <property type="entry name" value="Auxin_embryo_med"/>
</dbReference>
<dbReference type="Gramene" id="PNT62721">
    <property type="protein sequence ID" value="PNT62721"/>
    <property type="gene ID" value="BRADI_4g07541v3"/>
</dbReference>
<dbReference type="EnsemblPlants" id="PNT62721">
    <property type="protein sequence ID" value="PNT62721"/>
    <property type="gene ID" value="BRADI_4g07541v3"/>
</dbReference>
<dbReference type="EnsemblPlants" id="PNT62719">
    <property type="protein sequence ID" value="PNT62719"/>
    <property type="gene ID" value="BRADI_4g07541v3"/>
</dbReference>
<dbReference type="ExpressionAtlas" id="A0A2K2CL16">
    <property type="expression patterns" value="baseline"/>
</dbReference>
<dbReference type="EMBL" id="CM000883">
    <property type="protein sequence ID" value="PNT62720.1"/>
    <property type="molecule type" value="Genomic_DNA"/>
</dbReference>
<dbReference type="OrthoDB" id="1262810at2759"/>
<gene>
    <name evidence="1" type="ORF">BRADI_4g07541v3</name>
</gene>
<dbReference type="Proteomes" id="UP000008810">
    <property type="component" value="Chromosome 4"/>
</dbReference>
<accession>A0A2K2CL16</accession>
<evidence type="ECO:0000313" key="1">
    <source>
        <dbReference type="EMBL" id="PNT62719.1"/>
    </source>
</evidence>
<dbReference type="STRING" id="15368.A0A2K2CL16"/>
<dbReference type="PANTHER" id="PTHR32387">
    <property type="entry name" value="WU:FJ29H11"/>
    <property type="match status" value="1"/>
</dbReference>
<proteinExistence type="predicted"/>
<evidence type="ECO:0000313" key="2">
    <source>
        <dbReference type="EnsemblPlants" id="PNT62719"/>
    </source>
</evidence>
<sequence>MESGDPSVFVNAFAALLKSSNDAPLFALAPIFRFLPIHASSLSVFDPVRLSIKNKVAAEDIMPCESCPTQKVFCKPSEVRRLDSSFWRVLNLAQKQGIDLQCLSARGTWILSAYLDSKEYDDVLRFLGVQYVSYEWYGEFIDRSNLVKESSEEVYLETLSFVAEHWRTKFSNTNMMCIPLIKYVGRDGHLSYCSLQGANRNFMRICMASNVNELSWLISWSKELSTTSGLFFVPLNTQRSLDAFIRRTKVMEWLQNIVKIEILTLYEYASAAAEALTEAQLALVYSHFLYHSHAKKYITEGSISNLCHKMPVVDNFGHMIAKRNILLVPAERSKWFTLIGTNPWRSQNYIELSTDYKSSGTYARNYTPGGQLITFLRKYAQAVDVPYMHPPNASFPSVSYPLPMGNALLLLQWIRNIRSSNVQLPQNFFSCIRNGRWLKTSLGYKSPSVSFLSGAGWGSKLHVQFVFADVPIIDEEFYGNKMSTYKEELRVIGVQFEFVNAHVHIGNQPLTKENAILLLQWIRSLRSRGVQLPQNFLSSIRTGKWLKTSIGYNSPSRSFLSNTQSESLRQIISRLADVPIIDQEFYENKLSAYKEELRAIGVQFDSFTPDVDNFKICTDSFTPDVSILILKCIRYAKVSQDLVKELKELRWVKTDLGFRAPPGTFLIDNDSKCLLKIVDELPLLDLHFYGGEIRTYEGELRKVGLIVGFKEVSKAIVWRVKKLLRASYSMKEMVFSMLECYRELRNNHEKLPVDLVNCMRHERWLHTSLGFRSPEEAILFSSEWSHISLVSSLPFIDDYNDSQYGLGNDIYSYRDELMALGSKIELEQAAAFVLSGLRIPNDASAVTPEAVVSLLKCIRSWMKYGFSLPDNFMSAVNVKWVKTTAGYRHPNECLLFGSLCSSLVQRDDGPFIDEVFYGQEVLSYESELQTLGVVNARSGCALMAQHLKLLSDTDTISRIYSYLEAFHWKPRTRNVNDNWIWIPDGSDKGQWGSCVLYDRNNIFGSELHVLVKWYDHKLLRYFNTVFGVKRHPTLGDYCKLWGVWQIKNSPLSFQDCSSFWEFISKQWSTEMGKYLAMLITKFPVRSGDHILLIDKQDVFIPDDLLLEDLFNRQAEQPLFVWYPSASSSLLSPAKLNDIYSSIGVQKISMAVSREESNGLQLDAVTIVHNGTVIKPGLLRIVLAFLADPILEIAAEKRHGMVACLTNILVYETSTPLTVSYQVGLSLSRSMVVKSARLFHWERENSRLIVRKHNGSGLMDNTAKIEYASYFAEEISKGLLFERKHLIPALVDLLRTGFLLDFEIQAVKVLLKLKNLRLFEEDQEFLLPYVI</sequence>
<evidence type="ECO:0000313" key="3">
    <source>
        <dbReference type="Proteomes" id="UP000008810"/>
    </source>
</evidence>
<keyword evidence="3" id="KW-1185">Reference proteome</keyword>